<sequence length="276" mass="31372">MPMPKDPPVIYHPDHTYTFKQFEKLNDWLKTNELVVDKTPINHFELDSNGRLIPMPQTPIFKELAVEEIGRQLGNWNIQTRQNGAVTSSQGGFNLSTTGGRTIWAPDVAFTPSGTYRNLSHQQLMTFQGQAFHPTFVVEVEDVSAASKFEELKDKFKTDYFPAGVQLGWLVDPVNRNVYVLKKDINGVVRCRDKGWRDVAGGDVLPDFVLKVWKIDEATSQLSSESSSGSSDSDLEINCPECDSTFENRYSFMEHYEDEHARKKRRVIKLLVPSPD</sequence>
<keyword evidence="1" id="KW-0862">Zinc</keyword>
<dbReference type="AlphaFoldDB" id="A0A433DFI7"/>
<keyword evidence="1" id="KW-0863">Zinc-finger</keyword>
<dbReference type="EMBL" id="RBNI01002114">
    <property type="protein sequence ID" value="RUP49623.1"/>
    <property type="molecule type" value="Genomic_DNA"/>
</dbReference>
<dbReference type="GO" id="GO:0006302">
    <property type="term" value="P:double-strand break repair"/>
    <property type="evidence" value="ECO:0007669"/>
    <property type="project" value="UniProtKB-ARBA"/>
</dbReference>
<proteinExistence type="predicted"/>
<dbReference type="OrthoDB" id="88517at2759"/>
<evidence type="ECO:0000259" key="2">
    <source>
        <dbReference type="PROSITE" id="PS50157"/>
    </source>
</evidence>
<dbReference type="GO" id="GO:0004519">
    <property type="term" value="F:endonuclease activity"/>
    <property type="evidence" value="ECO:0007669"/>
    <property type="project" value="UniProtKB-KW"/>
</dbReference>
<dbReference type="InterPro" id="IPR013087">
    <property type="entry name" value="Znf_C2H2_type"/>
</dbReference>
<dbReference type="PROSITE" id="PS50157">
    <property type="entry name" value="ZINC_FINGER_C2H2_2"/>
    <property type="match status" value="1"/>
</dbReference>
<dbReference type="CDD" id="cd06260">
    <property type="entry name" value="DUF820-like"/>
    <property type="match status" value="1"/>
</dbReference>
<reference evidence="3 4" key="1">
    <citation type="journal article" date="2018" name="New Phytol.">
        <title>Phylogenomics of Endogonaceae and evolution of mycorrhizas within Mucoromycota.</title>
        <authorList>
            <person name="Chang Y."/>
            <person name="Desiro A."/>
            <person name="Na H."/>
            <person name="Sandor L."/>
            <person name="Lipzen A."/>
            <person name="Clum A."/>
            <person name="Barry K."/>
            <person name="Grigoriev I.V."/>
            <person name="Martin F.M."/>
            <person name="Stajich J.E."/>
            <person name="Smith M.E."/>
            <person name="Bonito G."/>
            <person name="Spatafora J.W."/>
        </authorList>
    </citation>
    <scope>NUCLEOTIDE SEQUENCE [LARGE SCALE GENOMIC DNA]</scope>
    <source>
        <strain evidence="3 4">GMNB39</strain>
    </source>
</reference>
<organism evidence="3 4">
    <name type="scientific">Jimgerdemannia flammicorona</name>
    <dbReference type="NCBI Taxonomy" id="994334"/>
    <lineage>
        <taxon>Eukaryota</taxon>
        <taxon>Fungi</taxon>
        <taxon>Fungi incertae sedis</taxon>
        <taxon>Mucoromycota</taxon>
        <taxon>Mucoromycotina</taxon>
        <taxon>Endogonomycetes</taxon>
        <taxon>Endogonales</taxon>
        <taxon>Endogonaceae</taxon>
        <taxon>Jimgerdemannia</taxon>
    </lineage>
</organism>
<dbReference type="Pfam" id="PF05685">
    <property type="entry name" value="Uma2"/>
    <property type="match status" value="1"/>
</dbReference>
<gene>
    <name evidence="3" type="ORF">BC936DRAFT_141999</name>
</gene>
<evidence type="ECO:0000313" key="3">
    <source>
        <dbReference type="EMBL" id="RUP49623.1"/>
    </source>
</evidence>
<keyword evidence="3" id="KW-0255">Endonuclease</keyword>
<evidence type="ECO:0000256" key="1">
    <source>
        <dbReference type="PROSITE-ProRule" id="PRU00042"/>
    </source>
</evidence>
<dbReference type="Proteomes" id="UP000268093">
    <property type="component" value="Unassembled WGS sequence"/>
</dbReference>
<accession>A0A433DFI7</accession>
<keyword evidence="4" id="KW-1185">Reference proteome</keyword>
<dbReference type="SUPFAM" id="SSF52980">
    <property type="entry name" value="Restriction endonuclease-like"/>
    <property type="match status" value="1"/>
</dbReference>
<dbReference type="InterPro" id="IPR011335">
    <property type="entry name" value="Restrct_endonuc-II-like"/>
</dbReference>
<dbReference type="PANTHER" id="PTHR34107:SF7">
    <property type="entry name" value="SLR2092 PROTEIN"/>
    <property type="match status" value="1"/>
</dbReference>
<dbReference type="PROSITE" id="PS00028">
    <property type="entry name" value="ZINC_FINGER_C2H2_1"/>
    <property type="match status" value="1"/>
</dbReference>
<name>A0A433DFI7_9FUNG</name>
<evidence type="ECO:0000313" key="4">
    <source>
        <dbReference type="Proteomes" id="UP000268093"/>
    </source>
</evidence>
<dbReference type="InterPro" id="IPR008538">
    <property type="entry name" value="Uma2"/>
</dbReference>
<keyword evidence="3" id="KW-0540">Nuclease</keyword>
<dbReference type="PANTHER" id="PTHR34107">
    <property type="entry name" value="SLL0198 PROTEIN-RELATED"/>
    <property type="match status" value="1"/>
</dbReference>
<dbReference type="Gene3D" id="3.90.1570.10">
    <property type="entry name" value="tt1808, chain A"/>
    <property type="match status" value="1"/>
</dbReference>
<protein>
    <submittedName>
        <fullName evidence="3">Putative restriction endonuclease-domain-containing protein</fullName>
    </submittedName>
</protein>
<feature type="domain" description="C2H2-type" evidence="2">
    <location>
        <begin position="237"/>
        <end position="265"/>
    </location>
</feature>
<keyword evidence="1" id="KW-0479">Metal-binding</keyword>
<dbReference type="InterPro" id="IPR012296">
    <property type="entry name" value="Nuclease_put_TT1808"/>
</dbReference>
<keyword evidence="3" id="KW-0378">Hydrolase</keyword>
<comment type="caution">
    <text evidence="3">The sequence shown here is derived from an EMBL/GenBank/DDBJ whole genome shotgun (WGS) entry which is preliminary data.</text>
</comment>
<dbReference type="GO" id="GO:0008270">
    <property type="term" value="F:zinc ion binding"/>
    <property type="evidence" value="ECO:0007669"/>
    <property type="project" value="UniProtKB-KW"/>
</dbReference>